<dbReference type="EMBL" id="CM023479">
    <property type="protein sequence ID" value="KAH7974928.1"/>
    <property type="molecule type" value="Genomic_DNA"/>
</dbReference>
<sequence length="249" mass="27821">MPDPGSRAVYMLSGHATAGVNWRPTRFAEDLPQPRICGLCCTVPKRTVLLPCSHFLCDSCNAARDKDGRRVCPLDMKAFEEDECSWIDFPAKRASNLKGVVVSIATMPEHRRRALHRVCDSVRGVNWRPTRFADESTLNRYACCVCHVIPITTVLLPCSHALCAQCRAGSVVQDGGNVCPLDGEPFCEDKCQHLHLRDDKKRNLKAYCWNEVHGCDFVGPLAALLRHFEEECAFHAFPCQQCGELVPHS</sequence>
<comment type="caution">
    <text evidence="1">The sequence shown here is derived from an EMBL/GenBank/DDBJ whole genome shotgun (WGS) entry which is preliminary data.</text>
</comment>
<evidence type="ECO:0000313" key="1">
    <source>
        <dbReference type="EMBL" id="KAH7974928.1"/>
    </source>
</evidence>
<name>A0ACB8DR55_DERSI</name>
<evidence type="ECO:0000313" key="2">
    <source>
        <dbReference type="Proteomes" id="UP000821865"/>
    </source>
</evidence>
<keyword evidence="2" id="KW-1185">Reference proteome</keyword>
<proteinExistence type="predicted"/>
<accession>A0ACB8DR55</accession>
<organism evidence="1 2">
    <name type="scientific">Dermacentor silvarum</name>
    <name type="common">Tick</name>
    <dbReference type="NCBI Taxonomy" id="543639"/>
    <lineage>
        <taxon>Eukaryota</taxon>
        <taxon>Metazoa</taxon>
        <taxon>Ecdysozoa</taxon>
        <taxon>Arthropoda</taxon>
        <taxon>Chelicerata</taxon>
        <taxon>Arachnida</taxon>
        <taxon>Acari</taxon>
        <taxon>Parasitiformes</taxon>
        <taxon>Ixodida</taxon>
        <taxon>Ixodoidea</taxon>
        <taxon>Ixodidae</taxon>
        <taxon>Rhipicephalinae</taxon>
        <taxon>Dermacentor</taxon>
    </lineage>
</organism>
<reference evidence="1" key="1">
    <citation type="submission" date="2020-05" db="EMBL/GenBank/DDBJ databases">
        <title>Large-scale comparative analyses of tick genomes elucidate their genetic diversity and vector capacities.</title>
        <authorList>
            <person name="Jia N."/>
            <person name="Wang J."/>
            <person name="Shi W."/>
            <person name="Du L."/>
            <person name="Sun Y."/>
            <person name="Zhan W."/>
            <person name="Jiang J."/>
            <person name="Wang Q."/>
            <person name="Zhang B."/>
            <person name="Ji P."/>
            <person name="Sakyi L.B."/>
            <person name="Cui X."/>
            <person name="Yuan T."/>
            <person name="Jiang B."/>
            <person name="Yang W."/>
            <person name="Lam T.T.-Y."/>
            <person name="Chang Q."/>
            <person name="Ding S."/>
            <person name="Wang X."/>
            <person name="Zhu J."/>
            <person name="Ruan X."/>
            <person name="Zhao L."/>
            <person name="Wei J."/>
            <person name="Que T."/>
            <person name="Du C."/>
            <person name="Cheng J."/>
            <person name="Dai P."/>
            <person name="Han X."/>
            <person name="Huang E."/>
            <person name="Gao Y."/>
            <person name="Liu J."/>
            <person name="Shao H."/>
            <person name="Ye R."/>
            <person name="Li L."/>
            <person name="Wei W."/>
            <person name="Wang X."/>
            <person name="Wang C."/>
            <person name="Yang T."/>
            <person name="Huo Q."/>
            <person name="Li W."/>
            <person name="Guo W."/>
            <person name="Chen H."/>
            <person name="Zhou L."/>
            <person name="Ni X."/>
            <person name="Tian J."/>
            <person name="Zhou Y."/>
            <person name="Sheng Y."/>
            <person name="Liu T."/>
            <person name="Pan Y."/>
            <person name="Xia L."/>
            <person name="Li J."/>
            <person name="Zhao F."/>
            <person name="Cao W."/>
        </authorList>
    </citation>
    <scope>NUCLEOTIDE SEQUENCE</scope>
    <source>
        <strain evidence="1">Dsil-2018</strain>
    </source>
</reference>
<gene>
    <name evidence="1" type="ORF">HPB49_021521</name>
</gene>
<protein>
    <submittedName>
        <fullName evidence="1">Uncharacterized protein</fullName>
    </submittedName>
</protein>
<dbReference type="Proteomes" id="UP000821865">
    <property type="component" value="Chromosome 10"/>
</dbReference>